<evidence type="ECO:0000259" key="1">
    <source>
        <dbReference type="Pfam" id="PF12680"/>
    </source>
</evidence>
<gene>
    <name evidence="2" type="ORF">JOF47_001191</name>
</gene>
<reference evidence="2 3" key="1">
    <citation type="submission" date="2021-03" db="EMBL/GenBank/DDBJ databases">
        <title>Sequencing the genomes of 1000 actinobacteria strains.</title>
        <authorList>
            <person name="Klenk H.-P."/>
        </authorList>
    </citation>
    <scope>NUCLEOTIDE SEQUENCE [LARGE SCALE GENOMIC DNA]</scope>
    <source>
        <strain evidence="2 3">DSM 15797</strain>
    </source>
</reference>
<organism evidence="2 3">
    <name type="scientific">Paeniglutamicibacter kerguelensis</name>
    <dbReference type="NCBI Taxonomy" id="254788"/>
    <lineage>
        <taxon>Bacteria</taxon>
        <taxon>Bacillati</taxon>
        <taxon>Actinomycetota</taxon>
        <taxon>Actinomycetes</taxon>
        <taxon>Micrococcales</taxon>
        <taxon>Micrococcaceae</taxon>
        <taxon>Paeniglutamicibacter</taxon>
    </lineage>
</organism>
<dbReference type="InterPro" id="IPR037401">
    <property type="entry name" value="SnoaL-like"/>
</dbReference>
<keyword evidence="3" id="KW-1185">Reference proteome</keyword>
<dbReference type="CDD" id="cd00531">
    <property type="entry name" value="NTF2_like"/>
    <property type="match status" value="1"/>
</dbReference>
<dbReference type="EMBL" id="JAGIOF010000001">
    <property type="protein sequence ID" value="MBP2385680.1"/>
    <property type="molecule type" value="Genomic_DNA"/>
</dbReference>
<comment type="caution">
    <text evidence="2">The sequence shown here is derived from an EMBL/GenBank/DDBJ whole genome shotgun (WGS) entry which is preliminary data.</text>
</comment>
<feature type="domain" description="SnoaL-like" evidence="1">
    <location>
        <begin position="21"/>
        <end position="125"/>
    </location>
</feature>
<evidence type="ECO:0000313" key="2">
    <source>
        <dbReference type="EMBL" id="MBP2385680.1"/>
    </source>
</evidence>
<dbReference type="RefSeq" id="WP_245356275.1">
    <property type="nucleotide sequence ID" value="NZ_BAAAJY010000007.1"/>
</dbReference>
<name>A0ABS4XB34_9MICC</name>
<proteinExistence type="predicted"/>
<evidence type="ECO:0000313" key="3">
    <source>
        <dbReference type="Proteomes" id="UP001296993"/>
    </source>
</evidence>
<dbReference type="PANTHER" id="PTHR41252:SF1">
    <property type="entry name" value="BLR2505 PROTEIN"/>
    <property type="match status" value="1"/>
</dbReference>
<dbReference type="InterPro" id="IPR032710">
    <property type="entry name" value="NTF2-like_dom_sf"/>
</dbReference>
<accession>A0ABS4XB34</accession>
<protein>
    <submittedName>
        <fullName evidence="2">Ketosteroid isomerase-like protein</fullName>
    </submittedName>
</protein>
<dbReference type="Pfam" id="PF12680">
    <property type="entry name" value="SnoaL_2"/>
    <property type="match status" value="1"/>
</dbReference>
<dbReference type="Proteomes" id="UP001296993">
    <property type="component" value="Unassembled WGS sequence"/>
</dbReference>
<sequence length="141" mass="15078">MTDEEDGEVPDMGAAENAELIRRGYEAFNAGDLAALGELFAEDAVWYAPGSGVLSGTKQGRDAIFAYFGELGARSQGTFQATVQDIVGGENHTVGIHQSHAESNGKTLDLATAIAFVLRDGKVIEGREYFDDTAKADEFWA</sequence>
<dbReference type="SUPFAM" id="SSF54427">
    <property type="entry name" value="NTF2-like"/>
    <property type="match status" value="1"/>
</dbReference>
<dbReference type="PANTHER" id="PTHR41252">
    <property type="entry name" value="BLR2505 PROTEIN"/>
    <property type="match status" value="1"/>
</dbReference>
<dbReference type="Gene3D" id="3.10.450.50">
    <property type="match status" value="1"/>
</dbReference>